<keyword evidence="11" id="KW-0325">Glycoprotein</keyword>
<keyword evidence="9" id="KW-0472">Membrane</keyword>
<comment type="similarity">
    <text evidence="3">Belongs to the sarcoglycan beta/delta/gamma/zeta family.</text>
</comment>
<organism evidence="13 14">
    <name type="scientific">Acrobeloides nanus</name>
    <dbReference type="NCBI Taxonomy" id="290746"/>
    <lineage>
        <taxon>Eukaryota</taxon>
        <taxon>Metazoa</taxon>
        <taxon>Ecdysozoa</taxon>
        <taxon>Nematoda</taxon>
        <taxon>Chromadorea</taxon>
        <taxon>Rhabditida</taxon>
        <taxon>Tylenchina</taxon>
        <taxon>Cephalobomorpha</taxon>
        <taxon>Cephaloboidea</taxon>
        <taxon>Cephalobidae</taxon>
        <taxon>Acrobeloides</taxon>
    </lineage>
</organism>
<evidence type="ECO:0000256" key="11">
    <source>
        <dbReference type="ARBA" id="ARBA00023180"/>
    </source>
</evidence>
<evidence type="ECO:0000256" key="1">
    <source>
        <dbReference type="ARBA" id="ARBA00004245"/>
    </source>
</evidence>
<dbReference type="InterPro" id="IPR006875">
    <property type="entry name" value="Sarcoglycan"/>
</dbReference>
<accession>A0A914DTE0</accession>
<name>A0A914DTE0_9BILA</name>
<dbReference type="InterPro" id="IPR039972">
    <property type="entry name" value="Sarcoglycan_gamma/delta/zeta"/>
</dbReference>
<dbReference type="GO" id="GO:0005856">
    <property type="term" value="C:cytoskeleton"/>
    <property type="evidence" value="ECO:0007669"/>
    <property type="project" value="UniProtKB-SubCell"/>
</dbReference>
<keyword evidence="7" id="KW-0735">Signal-anchor</keyword>
<dbReference type="AlphaFoldDB" id="A0A914DTE0"/>
<dbReference type="PANTHER" id="PTHR12939:SF10">
    <property type="entry name" value="EG:4F1.1 PROTEIN"/>
    <property type="match status" value="1"/>
</dbReference>
<dbReference type="Pfam" id="PF04790">
    <property type="entry name" value="Sarcoglycan_1"/>
    <property type="match status" value="1"/>
</dbReference>
<reference evidence="14" key="1">
    <citation type="submission" date="2022-11" db="UniProtKB">
        <authorList>
            <consortium name="WormBaseParasite"/>
        </authorList>
    </citation>
    <scope>IDENTIFICATION</scope>
</reference>
<evidence type="ECO:0000256" key="9">
    <source>
        <dbReference type="ARBA" id="ARBA00023136"/>
    </source>
</evidence>
<dbReference type="GO" id="GO:0016012">
    <property type="term" value="C:sarcoglycan complex"/>
    <property type="evidence" value="ECO:0007669"/>
    <property type="project" value="InterPro"/>
</dbReference>
<keyword evidence="6" id="KW-0812">Transmembrane</keyword>
<dbReference type="GO" id="GO:0042383">
    <property type="term" value="C:sarcolemma"/>
    <property type="evidence" value="ECO:0007669"/>
    <property type="project" value="UniProtKB-SubCell"/>
</dbReference>
<evidence type="ECO:0000313" key="13">
    <source>
        <dbReference type="Proteomes" id="UP000887540"/>
    </source>
</evidence>
<evidence type="ECO:0000256" key="7">
    <source>
        <dbReference type="ARBA" id="ARBA00022968"/>
    </source>
</evidence>
<comment type="subcellular location">
    <subcellularLocation>
        <location evidence="2">Cell membrane</location>
        <location evidence="2">Sarcolemma</location>
        <topology evidence="2">Single-pass type II membrane protein</topology>
    </subcellularLocation>
    <subcellularLocation>
        <location evidence="1">Cytoplasm</location>
        <location evidence="1">Cytoskeleton</location>
    </subcellularLocation>
</comment>
<evidence type="ECO:0000256" key="12">
    <source>
        <dbReference type="ARBA" id="ARBA00023212"/>
    </source>
</evidence>
<evidence type="ECO:0000256" key="2">
    <source>
        <dbReference type="ARBA" id="ARBA00004274"/>
    </source>
</evidence>
<evidence type="ECO:0000256" key="4">
    <source>
        <dbReference type="ARBA" id="ARBA00022475"/>
    </source>
</evidence>
<dbReference type="WBParaSite" id="ACRNAN_scaffold3698.g23548.t1">
    <property type="protein sequence ID" value="ACRNAN_scaffold3698.g23548.t1"/>
    <property type="gene ID" value="ACRNAN_scaffold3698.g23548"/>
</dbReference>
<keyword evidence="10" id="KW-1015">Disulfide bond</keyword>
<keyword evidence="13" id="KW-1185">Reference proteome</keyword>
<evidence type="ECO:0000256" key="6">
    <source>
        <dbReference type="ARBA" id="ARBA00022692"/>
    </source>
</evidence>
<protein>
    <submittedName>
        <fullName evidence="14">Uncharacterized protein</fullName>
    </submittedName>
</protein>
<evidence type="ECO:0000256" key="3">
    <source>
        <dbReference type="ARBA" id="ARBA00007574"/>
    </source>
</evidence>
<evidence type="ECO:0000313" key="14">
    <source>
        <dbReference type="WBParaSite" id="ACRNAN_scaffold3698.g23548.t1"/>
    </source>
</evidence>
<keyword evidence="5" id="KW-0963">Cytoplasm</keyword>
<evidence type="ECO:0000256" key="5">
    <source>
        <dbReference type="ARBA" id="ARBA00022490"/>
    </source>
</evidence>
<keyword evidence="4" id="KW-1003">Cell membrane</keyword>
<dbReference type="PANTHER" id="PTHR12939">
    <property type="entry name" value="SARCOGLYCAN"/>
    <property type="match status" value="1"/>
</dbReference>
<sequence length="229" mass="25105">MTVLDFSSDGIGALKIDDDGVYIKGKAEFEKNVYLSQLSTKDNEALSIDSSMGVFLNAHNHTGHTTASLNLNPDGKATAICERFEIFDQDRKLLFFVDSQEIGLKLENLRILDDGGTTFEGAIQTARVRPEADTPLSLESPTRNLNIDANQDIEFLSSAGEIQMNSLLDIALQSKQGDIKLESGNIYISGLEKSNGVGQTQYQLCVCQNGKLFMAAERADCRADRNICE</sequence>
<keyword evidence="8" id="KW-1133">Transmembrane helix</keyword>
<evidence type="ECO:0000256" key="8">
    <source>
        <dbReference type="ARBA" id="ARBA00022989"/>
    </source>
</evidence>
<proteinExistence type="inferred from homology"/>
<dbReference type="Proteomes" id="UP000887540">
    <property type="component" value="Unplaced"/>
</dbReference>
<evidence type="ECO:0000256" key="10">
    <source>
        <dbReference type="ARBA" id="ARBA00023157"/>
    </source>
</evidence>
<keyword evidence="12" id="KW-0206">Cytoskeleton</keyword>